<sequence length="78" mass="8691">MGFKETLQNIKYWFSASPQPGKEYTKRPEAKDLPHIVDADGVRVVVSNGKRELSPVLSQTFNIKNASDSKIDDNIAAK</sequence>
<dbReference type="OrthoDB" id="4057307at2759"/>
<protein>
    <submittedName>
        <fullName evidence="1">Uncharacterized protein</fullName>
    </submittedName>
</protein>
<dbReference type="VEuPathDB" id="FungiDB:AWRI3580_g652"/>
<organism evidence="1 2">
    <name type="scientific">Hanseniaspora uvarum</name>
    <name type="common">Yeast</name>
    <name type="synonym">Kloeckera apiculata</name>
    <dbReference type="NCBI Taxonomy" id="29833"/>
    <lineage>
        <taxon>Eukaryota</taxon>
        <taxon>Fungi</taxon>
        <taxon>Dikarya</taxon>
        <taxon>Ascomycota</taxon>
        <taxon>Saccharomycotina</taxon>
        <taxon>Saccharomycetes</taxon>
        <taxon>Saccharomycodales</taxon>
        <taxon>Saccharomycodaceae</taxon>
        <taxon>Hanseniaspora</taxon>
    </lineage>
</organism>
<dbReference type="AlphaFoldDB" id="A0A1E5RY60"/>
<evidence type="ECO:0000313" key="2">
    <source>
        <dbReference type="Proteomes" id="UP000095358"/>
    </source>
</evidence>
<dbReference type="Proteomes" id="UP000095358">
    <property type="component" value="Unassembled WGS sequence"/>
</dbReference>
<reference evidence="2" key="1">
    <citation type="journal article" date="2016" name="Genome Announc.">
        <title>Genome sequences of three species of Hanseniaspora isolated from spontaneous wine fermentations.</title>
        <authorList>
            <person name="Sternes P.R."/>
            <person name="Lee D."/>
            <person name="Kutyna D.R."/>
            <person name="Borneman A.R."/>
        </authorList>
    </citation>
    <scope>NUCLEOTIDE SEQUENCE [LARGE SCALE GENOMIC DNA]</scope>
    <source>
        <strain evidence="2">AWRI3580</strain>
    </source>
</reference>
<name>A0A1E5RY60_HANUV</name>
<proteinExistence type="predicted"/>
<accession>A0A1E5RY60</accession>
<dbReference type="EMBL" id="LPNN01000002">
    <property type="protein sequence ID" value="OEJ91678.1"/>
    <property type="molecule type" value="Genomic_DNA"/>
</dbReference>
<gene>
    <name evidence="1" type="ORF">AWRI3580_g652</name>
</gene>
<keyword evidence="2" id="KW-1185">Reference proteome</keyword>
<evidence type="ECO:0000313" key="1">
    <source>
        <dbReference type="EMBL" id="OEJ91678.1"/>
    </source>
</evidence>
<comment type="caution">
    <text evidence="1">The sequence shown here is derived from an EMBL/GenBank/DDBJ whole genome shotgun (WGS) entry which is preliminary data.</text>
</comment>